<keyword evidence="3" id="KW-1185">Reference proteome</keyword>
<sequence>MFPSSKEMPVMQSEGKYPKGNKLDIKPMNSSIIESYRRLDRETAGLAATKGRNPSPNRRFSIGLGRMSKSLSFKEGSVVPQLSSTYVAVKSGPVSSEASACLDNSNRDKANATNRGRSSPLRRLLDPLLRPKAPNILHSAPETVWPLKGNLNSLSSMPINACESLQNEKHEVSTVHALLQFTINNGVPLFKFAVKNNNNILAATVNNLSTSEKDDSSLDYTFYSVNEIKKKSTGWMNQASKEKSCDYAYNVAGQMKISSPHSPYLTGQNSKNQSMVRESVLFSVEPRHAGQETPKVVPTRELAAIVVNIPSEDLSHDGEQSNKDEKLSEKGFTESLPEERCSCNMGENKISCSTTVILPGGIHGLPNRGIPSPLLARWRGGSCDCGGWDVGCKLCVLCNQDRCCKISGQSKACPIPDRFELFVQGGAQENRPFFSLVPFKKGIYSVEFKASISLLQAFFICVTVMSCQKSSDLSEMSNLFEARLLQEPTLNGDDRSNTPTMVQGKVPAKYAPLPPLSPVGRV</sequence>
<dbReference type="Proteomes" id="UP001415857">
    <property type="component" value="Unassembled WGS sequence"/>
</dbReference>
<comment type="caution">
    <text evidence="2">The sequence shown here is derived from an EMBL/GenBank/DDBJ whole genome shotgun (WGS) entry which is preliminary data.</text>
</comment>
<accession>A0AAP0S5J4</accession>
<name>A0AAP0S5J4_LIQFO</name>
<proteinExistence type="predicted"/>
<protein>
    <submittedName>
        <fullName evidence="2">Uncharacterized protein</fullName>
    </submittedName>
</protein>
<dbReference type="PANTHER" id="PTHR31390:SF12">
    <property type="entry name" value="PUTATIVE (DUF3527)-RELATED"/>
    <property type="match status" value="1"/>
</dbReference>
<dbReference type="InterPro" id="IPR021916">
    <property type="entry name" value="DUF3527"/>
</dbReference>
<evidence type="ECO:0000256" key="1">
    <source>
        <dbReference type="SAM" id="MobiDB-lite"/>
    </source>
</evidence>
<organism evidence="2 3">
    <name type="scientific">Liquidambar formosana</name>
    <name type="common">Formosan gum</name>
    <dbReference type="NCBI Taxonomy" id="63359"/>
    <lineage>
        <taxon>Eukaryota</taxon>
        <taxon>Viridiplantae</taxon>
        <taxon>Streptophyta</taxon>
        <taxon>Embryophyta</taxon>
        <taxon>Tracheophyta</taxon>
        <taxon>Spermatophyta</taxon>
        <taxon>Magnoliopsida</taxon>
        <taxon>eudicotyledons</taxon>
        <taxon>Gunneridae</taxon>
        <taxon>Pentapetalae</taxon>
        <taxon>Saxifragales</taxon>
        <taxon>Altingiaceae</taxon>
        <taxon>Liquidambar</taxon>
    </lineage>
</organism>
<dbReference type="PANTHER" id="PTHR31390">
    <property type="entry name" value="EXPRESSED PROTEIN"/>
    <property type="match status" value="1"/>
</dbReference>
<evidence type="ECO:0000313" key="3">
    <source>
        <dbReference type="Proteomes" id="UP001415857"/>
    </source>
</evidence>
<dbReference type="AlphaFoldDB" id="A0AAP0S5J4"/>
<feature type="region of interest" description="Disordered" evidence="1">
    <location>
        <begin position="97"/>
        <end position="119"/>
    </location>
</feature>
<reference evidence="2 3" key="1">
    <citation type="journal article" date="2024" name="Plant J.">
        <title>Genome sequences and population genomics reveal climatic adaptation and genomic divergence between two closely related sweetgum species.</title>
        <authorList>
            <person name="Xu W.Q."/>
            <person name="Ren C.Q."/>
            <person name="Zhang X.Y."/>
            <person name="Comes H.P."/>
            <person name="Liu X.H."/>
            <person name="Li Y.G."/>
            <person name="Kettle C.J."/>
            <person name="Jalonen R."/>
            <person name="Gaisberger H."/>
            <person name="Ma Y.Z."/>
            <person name="Qiu Y.X."/>
        </authorList>
    </citation>
    <scope>NUCLEOTIDE SEQUENCE [LARGE SCALE GENOMIC DNA]</scope>
    <source>
        <strain evidence="2">Hangzhou</strain>
    </source>
</reference>
<feature type="region of interest" description="Disordered" evidence="1">
    <location>
        <begin position="313"/>
        <end position="332"/>
    </location>
</feature>
<evidence type="ECO:0000313" key="2">
    <source>
        <dbReference type="EMBL" id="KAK9290982.1"/>
    </source>
</evidence>
<dbReference type="EMBL" id="JBBPBK010000002">
    <property type="protein sequence ID" value="KAK9290982.1"/>
    <property type="molecule type" value="Genomic_DNA"/>
</dbReference>
<gene>
    <name evidence="2" type="ORF">L1049_009164</name>
</gene>
<feature type="region of interest" description="Disordered" evidence="1">
    <location>
        <begin position="1"/>
        <end position="23"/>
    </location>
</feature>
<dbReference type="Pfam" id="PF12043">
    <property type="entry name" value="DUF3527"/>
    <property type="match status" value="2"/>
</dbReference>